<keyword evidence="2" id="KW-1185">Reference proteome</keyword>
<reference evidence="1 2" key="1">
    <citation type="submission" date="2018-08" db="EMBL/GenBank/DDBJ databases">
        <title>Genome and evolution of the arbuscular mycorrhizal fungus Diversispora epigaea (formerly Glomus versiforme) and its bacterial endosymbionts.</title>
        <authorList>
            <person name="Sun X."/>
            <person name="Fei Z."/>
            <person name="Harrison M."/>
        </authorList>
    </citation>
    <scope>NUCLEOTIDE SEQUENCE [LARGE SCALE GENOMIC DNA]</scope>
    <source>
        <strain evidence="1 2">IT104</strain>
    </source>
</reference>
<proteinExistence type="predicted"/>
<dbReference type="Proteomes" id="UP000266861">
    <property type="component" value="Unassembled WGS sequence"/>
</dbReference>
<gene>
    <name evidence="1" type="ORF">Glove_243g70</name>
</gene>
<comment type="caution">
    <text evidence="1">The sequence shown here is derived from an EMBL/GenBank/DDBJ whole genome shotgun (WGS) entry which is preliminary data.</text>
</comment>
<organism evidence="1 2">
    <name type="scientific">Diversispora epigaea</name>
    <dbReference type="NCBI Taxonomy" id="1348612"/>
    <lineage>
        <taxon>Eukaryota</taxon>
        <taxon>Fungi</taxon>
        <taxon>Fungi incertae sedis</taxon>
        <taxon>Mucoromycota</taxon>
        <taxon>Glomeromycotina</taxon>
        <taxon>Glomeromycetes</taxon>
        <taxon>Diversisporales</taxon>
        <taxon>Diversisporaceae</taxon>
        <taxon>Diversispora</taxon>
    </lineage>
</organism>
<name>A0A397IES7_9GLOM</name>
<evidence type="ECO:0000313" key="2">
    <source>
        <dbReference type="Proteomes" id="UP000266861"/>
    </source>
</evidence>
<protein>
    <submittedName>
        <fullName evidence="1">Uncharacterized protein</fullName>
    </submittedName>
</protein>
<dbReference type="EMBL" id="PQFF01000225">
    <property type="protein sequence ID" value="RHZ72276.1"/>
    <property type="molecule type" value="Genomic_DNA"/>
</dbReference>
<accession>A0A397IES7</accession>
<evidence type="ECO:0000313" key="1">
    <source>
        <dbReference type="EMBL" id="RHZ72276.1"/>
    </source>
</evidence>
<dbReference type="AlphaFoldDB" id="A0A397IES7"/>
<sequence>MIKVKKIDFFKQEALKTQSKFRSLLLAAILKYRGDNAFHKLEGEINTVTYFDIDAVRQINETIEESKFSLVDCIRGREYLFSIWVKRCKNVLKWEETNGIIKKMKRSKGRSINIKPPEYIEIKNNLELFKETLIQRTINNIYNYVSDEEDFLHVFFCKEEALKTQSKFRSLLLAAILKYRGDNAFHKLEGEINTVTYFDIDAVRQINETIEESKFSLVDCIRGREYLFSIWVKRCKNVLKWEETNGIIKKMKRISDEEDFLHVFFCKEEALKTQSKFRSLLLAAILKYRGDNAFHKLEGEINTVTYFDIDAVRQINETIEESKFSLVDCIRGLFPMKLKTLLNENIKDLGNRKKIINE</sequence>